<dbReference type="PANTHER" id="PTHR19877">
    <property type="entry name" value="EUKARYOTIC TRANSLATION INITIATION FACTOR 3 SUBUNIT I"/>
    <property type="match status" value="1"/>
</dbReference>
<dbReference type="GO" id="GO:0005840">
    <property type="term" value="C:ribosome"/>
    <property type="evidence" value="ECO:0007669"/>
    <property type="project" value="InterPro"/>
</dbReference>
<dbReference type="PROSITE" id="PS51518">
    <property type="entry name" value="SGF29_C"/>
    <property type="match status" value="1"/>
</dbReference>
<comment type="similarity">
    <text evidence="12">Belongs to the eIF-3 subunit I family.</text>
</comment>
<dbReference type="GO" id="GO:0005634">
    <property type="term" value="C:nucleus"/>
    <property type="evidence" value="ECO:0007669"/>
    <property type="project" value="UniProtKB-SubCell"/>
</dbReference>
<evidence type="ECO:0000256" key="2">
    <source>
        <dbReference type="ARBA" id="ARBA00022490"/>
    </source>
</evidence>
<dbReference type="PANTHER" id="PTHR19877:SF1">
    <property type="entry name" value="EUKARYOTIC TRANSLATION INITIATION FACTOR 3 SUBUNIT I"/>
    <property type="match status" value="1"/>
</dbReference>
<comment type="subcellular location">
    <subcellularLocation>
        <location evidence="12">Cytoplasm</location>
    </subcellularLocation>
    <subcellularLocation>
        <location evidence="1">Nucleus</location>
    </subcellularLocation>
</comment>
<dbReference type="InterPro" id="IPR015943">
    <property type="entry name" value="WD40/YVTN_repeat-like_dom_sf"/>
</dbReference>
<keyword evidence="4 13" id="KW-0853">WD repeat</keyword>
<dbReference type="AlphaFoldDB" id="A0A816MLK0"/>
<dbReference type="GO" id="GO:0003735">
    <property type="term" value="F:structural constituent of ribosome"/>
    <property type="evidence" value="ECO:0007669"/>
    <property type="project" value="InterPro"/>
</dbReference>
<evidence type="ECO:0000256" key="12">
    <source>
        <dbReference type="HAMAP-Rule" id="MF_03008"/>
    </source>
</evidence>
<dbReference type="GO" id="GO:0006325">
    <property type="term" value="P:chromatin organization"/>
    <property type="evidence" value="ECO:0007669"/>
    <property type="project" value="UniProtKB-KW"/>
</dbReference>
<dbReference type="InterPro" id="IPR036322">
    <property type="entry name" value="WD40_repeat_dom_sf"/>
</dbReference>
<dbReference type="InterPro" id="IPR047288">
    <property type="entry name" value="Tudor_SGF29_rpt1"/>
</dbReference>
<evidence type="ECO:0000256" key="10">
    <source>
        <dbReference type="ARBA" id="ARBA00023242"/>
    </source>
</evidence>
<feature type="domain" description="SGF29 C-terminal" evidence="14">
    <location>
        <begin position="127"/>
        <end position="272"/>
    </location>
</feature>
<evidence type="ECO:0000313" key="15">
    <source>
        <dbReference type="EMBL" id="CAF2005603.1"/>
    </source>
</evidence>
<dbReference type="PROSITE" id="PS50082">
    <property type="entry name" value="WD_REPEATS_2"/>
    <property type="match status" value="3"/>
</dbReference>
<keyword evidence="8" id="KW-0805">Transcription regulation</keyword>
<evidence type="ECO:0000256" key="11">
    <source>
        <dbReference type="ARBA" id="ARBA00038394"/>
    </source>
</evidence>
<dbReference type="GO" id="GO:0003743">
    <property type="term" value="F:translation initiation factor activity"/>
    <property type="evidence" value="ECO:0007669"/>
    <property type="project" value="UniProtKB-UniRule"/>
</dbReference>
<accession>A0A816MLK0</accession>
<dbReference type="GO" id="GO:0016282">
    <property type="term" value="C:eukaryotic 43S preinitiation complex"/>
    <property type="evidence" value="ECO:0007669"/>
    <property type="project" value="UniProtKB-UniRule"/>
</dbReference>
<feature type="repeat" description="WD" evidence="13">
    <location>
        <begin position="287"/>
        <end position="328"/>
    </location>
</feature>
<evidence type="ECO:0000256" key="9">
    <source>
        <dbReference type="ARBA" id="ARBA00023163"/>
    </source>
</evidence>
<dbReference type="InterPro" id="IPR047287">
    <property type="entry name" value="Tudor_SGF29_rpt2"/>
</dbReference>
<dbReference type="Pfam" id="PF24805">
    <property type="entry name" value="EIF3I"/>
    <property type="match status" value="1"/>
</dbReference>
<gene>
    <name evidence="15" type="ORF">DARMORV10_C07P36500.1</name>
</gene>
<keyword evidence="10" id="KW-0539">Nucleus</keyword>
<dbReference type="CDD" id="cd20393">
    <property type="entry name" value="Tudor_SGF29_rpt1"/>
    <property type="match status" value="1"/>
</dbReference>
<comment type="subunit">
    <text evidence="12">Component of the eukaryotic translation initiation factor 3 (eIF-3) complex.</text>
</comment>
<dbReference type="PROSITE" id="PS50294">
    <property type="entry name" value="WD_REPEATS_REGION"/>
    <property type="match status" value="1"/>
</dbReference>
<dbReference type="InterPro" id="IPR001680">
    <property type="entry name" value="WD40_rpt"/>
</dbReference>
<dbReference type="GO" id="GO:0001732">
    <property type="term" value="P:formation of cytoplasmic translation initiation complex"/>
    <property type="evidence" value="ECO:0007669"/>
    <property type="project" value="UniProtKB-UniRule"/>
</dbReference>
<dbReference type="SMART" id="SM00320">
    <property type="entry name" value="WD40"/>
    <property type="match status" value="5"/>
</dbReference>
<dbReference type="SUPFAM" id="SSF50978">
    <property type="entry name" value="WD40 repeat-like"/>
    <property type="match status" value="1"/>
</dbReference>
<dbReference type="Pfam" id="PF07039">
    <property type="entry name" value="SGF29_Tudor"/>
    <property type="match status" value="1"/>
</dbReference>
<dbReference type="FunFam" id="2.30.30.140:FF:000052">
    <property type="entry name" value="SAGA-associated factor 29 isoform X6"/>
    <property type="match status" value="1"/>
</dbReference>
<dbReference type="InterPro" id="IPR019775">
    <property type="entry name" value="WD40_repeat_CS"/>
</dbReference>
<dbReference type="Gene3D" id="2.30.30.140">
    <property type="match status" value="2"/>
</dbReference>
<dbReference type="PROSITE" id="PS00678">
    <property type="entry name" value="WD_REPEATS_1"/>
    <property type="match status" value="2"/>
</dbReference>
<evidence type="ECO:0000256" key="4">
    <source>
        <dbReference type="ARBA" id="ARBA00022574"/>
    </source>
</evidence>
<keyword evidence="6" id="KW-0156">Chromatin regulator</keyword>
<dbReference type="InterPro" id="IPR010750">
    <property type="entry name" value="SGF29_tudor-like_dom"/>
</dbReference>
<comment type="function">
    <text evidence="12">Component of the eukaryotic translation initiation factor 3 (eIF-3) complex, which is involved in protein synthesis of a specialized repertoire of mRNAs and, together with other initiation factors, stimulates binding of mRNA and methionyl-tRNAi to the 40S ribosome. The eIF-3 complex specifically targets and initiates translation of a subset of mRNAs involved in cell proliferation.</text>
</comment>
<keyword evidence="3 12" id="KW-0396">Initiation factor</keyword>
<keyword evidence="7 12" id="KW-0648">Protein biosynthesis</keyword>
<evidence type="ECO:0000256" key="5">
    <source>
        <dbReference type="ARBA" id="ARBA00022737"/>
    </source>
</evidence>
<evidence type="ECO:0000256" key="8">
    <source>
        <dbReference type="ARBA" id="ARBA00023015"/>
    </source>
</evidence>
<sequence>MSSSPDIAGILENTKELDRLRKEQEEVLVEINKMHKKLQATPEVVEKPGDTSLSKLKNLYIQAKELSESEVTVSNILLTQLDSLLPSGPTGQQRRKLVAEGNDQKRKRMKVESDVQRVSPSVRNQIEAYASLRGEQVAARVTADDAEKDEWFVVKVIHFDRETKEVEVLDEEPGDDEEGGGQRTYKLSMSCILPFPKRNDPSTTQEFLPGKPVLAVYPGTTALYKATVISTPRKRKSDEYLLEFDDDEEDGALPQRTVPFHKVVALPEGHRQKEEEESFDKMRPILMKGHERPLTFLRYNRDGDMLFSCAKDHIPTLWYADNGERHGTYRGHNGAVWCCDVSRDSSRLITGSADQTAKLWDVKTETQLFSFKFSSPARSVDFSVGDKLAVITTDPFMERTSAIHVKRIAEDPQDQDGDSVLVLENPEGRKRINRAVWGPLNQTIVSGGEDAVLRIWDAETGKLLKETDKEVGHKQTITSLCKSADDSHFLTGSLDKTAKACLPRLSSLSIACFKLWDMRTLTLIKTYTSGVPVNAVSMSPLLDHVVIGGGQDASAVTTTDHRAGNFEAKFYDKILQEEIGGVKGHFGPINALAFNPDGRSISFSAWFYFGSSATNRLITSKDYASVQLNIGHLDADGIYTGQFTTLALCGFVRAQGDADSGVDRLWQKKKVETKQH</sequence>
<dbReference type="Proteomes" id="UP001295469">
    <property type="component" value="Chromosome C07"/>
</dbReference>
<dbReference type="Gene3D" id="2.130.10.10">
    <property type="entry name" value="YVTN repeat-like/Quinoprotein amine dehydrogenase"/>
    <property type="match status" value="1"/>
</dbReference>
<dbReference type="InterPro" id="IPR001931">
    <property type="entry name" value="Ribosomal_eS21"/>
</dbReference>
<dbReference type="EMBL" id="HG994371">
    <property type="protein sequence ID" value="CAF2005603.1"/>
    <property type="molecule type" value="Genomic_DNA"/>
</dbReference>
<evidence type="ECO:0000256" key="7">
    <source>
        <dbReference type="ARBA" id="ARBA00022917"/>
    </source>
</evidence>
<dbReference type="GO" id="GO:0005852">
    <property type="term" value="C:eukaryotic translation initiation factor 3 complex"/>
    <property type="evidence" value="ECO:0007669"/>
    <property type="project" value="UniProtKB-UniRule"/>
</dbReference>
<evidence type="ECO:0000256" key="3">
    <source>
        <dbReference type="ARBA" id="ARBA00022540"/>
    </source>
</evidence>
<comment type="similarity">
    <text evidence="11">Belongs to the WD repeat STRAP family.</text>
</comment>
<dbReference type="GO" id="GO:0009651">
    <property type="term" value="P:response to salt stress"/>
    <property type="evidence" value="ECO:0007669"/>
    <property type="project" value="UniProtKB-ARBA"/>
</dbReference>
<dbReference type="FunFam" id="2.30.30.140:FF:000061">
    <property type="entry name" value="SAGA-associated factor 29 isoform X6"/>
    <property type="match status" value="1"/>
</dbReference>
<evidence type="ECO:0000259" key="14">
    <source>
        <dbReference type="PROSITE" id="PS51518"/>
    </source>
</evidence>
<evidence type="ECO:0000256" key="6">
    <source>
        <dbReference type="ARBA" id="ARBA00022853"/>
    </source>
</evidence>
<dbReference type="CDD" id="cd00200">
    <property type="entry name" value="WD40"/>
    <property type="match status" value="1"/>
</dbReference>
<reference evidence="15" key="1">
    <citation type="submission" date="2021-01" db="EMBL/GenBank/DDBJ databases">
        <authorList>
            <consortium name="Genoscope - CEA"/>
            <person name="William W."/>
        </authorList>
    </citation>
    <scope>NUCLEOTIDE SEQUENCE</scope>
</reference>
<dbReference type="CDD" id="cd20394">
    <property type="entry name" value="Tudor_SGF29_rpt2"/>
    <property type="match status" value="1"/>
</dbReference>
<feature type="repeat" description="WD" evidence="13">
    <location>
        <begin position="329"/>
        <end position="370"/>
    </location>
</feature>
<dbReference type="Pfam" id="PF01249">
    <property type="entry name" value="Ribosomal_S21e"/>
    <property type="match status" value="1"/>
</dbReference>
<evidence type="ECO:0000256" key="1">
    <source>
        <dbReference type="ARBA" id="ARBA00004123"/>
    </source>
</evidence>
<keyword evidence="2 12" id="KW-0963">Cytoplasm</keyword>
<dbReference type="HAMAP" id="MF_03008">
    <property type="entry name" value="eIF3i"/>
    <property type="match status" value="1"/>
</dbReference>
<dbReference type="InterPro" id="IPR027525">
    <property type="entry name" value="eIF3i"/>
</dbReference>
<organism evidence="15">
    <name type="scientific">Brassica napus</name>
    <name type="common">Rape</name>
    <dbReference type="NCBI Taxonomy" id="3708"/>
    <lineage>
        <taxon>Eukaryota</taxon>
        <taxon>Viridiplantae</taxon>
        <taxon>Streptophyta</taxon>
        <taxon>Embryophyta</taxon>
        <taxon>Tracheophyta</taxon>
        <taxon>Spermatophyta</taxon>
        <taxon>Magnoliopsida</taxon>
        <taxon>eudicotyledons</taxon>
        <taxon>Gunneridae</taxon>
        <taxon>Pentapetalae</taxon>
        <taxon>rosids</taxon>
        <taxon>malvids</taxon>
        <taxon>Brassicales</taxon>
        <taxon>Brassicaceae</taxon>
        <taxon>Brassiceae</taxon>
        <taxon>Brassica</taxon>
    </lineage>
</organism>
<protein>
    <recommendedName>
        <fullName evidence="12">Eukaryotic translation initiation factor 3 subunit I</fullName>
        <shortName evidence="12">eIF3i</shortName>
    </recommendedName>
</protein>
<feature type="repeat" description="WD" evidence="13">
    <location>
        <begin position="432"/>
        <end position="466"/>
    </location>
</feature>
<proteinExistence type="inferred from homology"/>
<keyword evidence="9" id="KW-0804">Transcription</keyword>
<dbReference type="GO" id="GO:0033290">
    <property type="term" value="C:eukaryotic 48S preinitiation complex"/>
    <property type="evidence" value="ECO:0007669"/>
    <property type="project" value="UniProtKB-UniRule"/>
</dbReference>
<name>A0A816MLK0_BRANA</name>
<evidence type="ECO:0000256" key="13">
    <source>
        <dbReference type="PROSITE-ProRule" id="PRU00221"/>
    </source>
</evidence>
<keyword evidence="5" id="KW-0677">Repeat</keyword>